<keyword evidence="3 4" id="KW-0687">Ribonucleoprotein</keyword>
<dbReference type="InterPro" id="IPR001196">
    <property type="entry name" value="Ribosomal_uL15_CS"/>
</dbReference>
<evidence type="ECO:0000256" key="4">
    <source>
        <dbReference type="HAMAP-Rule" id="MF_01341"/>
    </source>
</evidence>
<dbReference type="GO" id="GO:0019843">
    <property type="term" value="F:rRNA binding"/>
    <property type="evidence" value="ECO:0007669"/>
    <property type="project" value="UniProtKB-UniRule"/>
</dbReference>
<name>A0A1V5M8F7_UNCT6</name>
<evidence type="ECO:0000259" key="7">
    <source>
        <dbReference type="Pfam" id="PF00828"/>
    </source>
</evidence>
<gene>
    <name evidence="4 8" type="primary">rplO</name>
    <name evidence="8" type="ORF">BWY73_01487</name>
</gene>
<dbReference type="PANTHER" id="PTHR12934:SF11">
    <property type="entry name" value="LARGE RIBOSOMAL SUBUNIT PROTEIN UL15M"/>
    <property type="match status" value="1"/>
</dbReference>
<accession>A0A1V5M8F7</accession>
<feature type="compositionally biased region" description="Gly residues" evidence="6">
    <location>
        <begin position="21"/>
        <end position="31"/>
    </location>
</feature>
<dbReference type="EMBL" id="MWAK01000358">
    <property type="protein sequence ID" value="OPZ89513.1"/>
    <property type="molecule type" value="Genomic_DNA"/>
</dbReference>
<dbReference type="GO" id="GO:0003735">
    <property type="term" value="F:structural constituent of ribosome"/>
    <property type="evidence" value="ECO:0007669"/>
    <property type="project" value="InterPro"/>
</dbReference>
<dbReference type="Gene3D" id="3.100.10.10">
    <property type="match status" value="1"/>
</dbReference>
<keyword evidence="4" id="KW-0699">rRNA-binding</keyword>
<keyword evidence="4" id="KW-0694">RNA-binding</keyword>
<evidence type="ECO:0000256" key="6">
    <source>
        <dbReference type="SAM" id="MobiDB-lite"/>
    </source>
</evidence>
<dbReference type="HAMAP" id="MF_01341">
    <property type="entry name" value="Ribosomal_uL15"/>
    <property type="match status" value="1"/>
</dbReference>
<dbReference type="SUPFAM" id="SSF52080">
    <property type="entry name" value="Ribosomal proteins L15p and L18e"/>
    <property type="match status" value="1"/>
</dbReference>
<dbReference type="InterPro" id="IPR021131">
    <property type="entry name" value="Ribosomal_uL15/eL18"/>
</dbReference>
<dbReference type="InterPro" id="IPR030878">
    <property type="entry name" value="Ribosomal_uL15"/>
</dbReference>
<organism evidence="8">
    <name type="scientific">candidate division TA06 bacterium ADurb.Bin417</name>
    <dbReference type="NCBI Taxonomy" id="1852828"/>
    <lineage>
        <taxon>Bacteria</taxon>
        <taxon>Bacteria division TA06</taxon>
    </lineage>
</organism>
<dbReference type="InterPro" id="IPR005749">
    <property type="entry name" value="Ribosomal_uL15_bac-type"/>
</dbReference>
<comment type="subunit">
    <text evidence="4">Part of the 50S ribosomal subunit.</text>
</comment>
<feature type="region of interest" description="Disordered" evidence="6">
    <location>
        <begin position="1"/>
        <end position="54"/>
    </location>
</feature>
<evidence type="ECO:0000313" key="8">
    <source>
        <dbReference type="EMBL" id="OPZ89513.1"/>
    </source>
</evidence>
<protein>
    <recommendedName>
        <fullName evidence="4">Large ribosomal subunit protein uL15</fullName>
    </recommendedName>
</protein>
<dbReference type="InterPro" id="IPR036227">
    <property type="entry name" value="Ribosomal_uL15/eL18_sf"/>
</dbReference>
<comment type="caution">
    <text evidence="8">The sequence shown here is derived from an EMBL/GenBank/DDBJ whole genome shotgun (WGS) entry which is preliminary data.</text>
</comment>
<evidence type="ECO:0000256" key="2">
    <source>
        <dbReference type="ARBA" id="ARBA00022980"/>
    </source>
</evidence>
<dbReference type="Proteomes" id="UP000485484">
    <property type="component" value="Unassembled WGS sequence"/>
</dbReference>
<comment type="similarity">
    <text evidence="1 4 5">Belongs to the universal ribosomal protein uL15 family.</text>
</comment>
<evidence type="ECO:0000256" key="1">
    <source>
        <dbReference type="ARBA" id="ARBA00007320"/>
    </source>
</evidence>
<keyword evidence="2 4" id="KW-0689">Ribosomal protein</keyword>
<proteinExistence type="inferred from homology"/>
<dbReference type="AlphaFoldDB" id="A0A1V5M8F7"/>
<feature type="compositionally biased region" description="Basic residues" evidence="6">
    <location>
        <begin position="10"/>
        <end position="20"/>
    </location>
</feature>
<dbReference type="PROSITE" id="PS00475">
    <property type="entry name" value="RIBOSOMAL_L15"/>
    <property type="match status" value="1"/>
</dbReference>
<dbReference type="GO" id="GO:0006412">
    <property type="term" value="P:translation"/>
    <property type="evidence" value="ECO:0007669"/>
    <property type="project" value="UniProtKB-UniRule"/>
</dbReference>
<evidence type="ECO:0000256" key="5">
    <source>
        <dbReference type="RuleBase" id="RU003888"/>
    </source>
</evidence>
<dbReference type="NCBIfam" id="TIGR01071">
    <property type="entry name" value="rplO_bact"/>
    <property type="match status" value="1"/>
</dbReference>
<sequence>MKLNQIPRPRGSKRSTKRLGRGGGSGHGGTSTRGHKGQWSRSGGGVRPGFEGGQMPLIRRLPKFGFTAHPKQTYQVVNLKLLERFPVGATVDEKALAEAGLVRPGLPVKVLAQGELKVALTVKVRAFSKKAAEKIATAGGQAITG</sequence>
<feature type="domain" description="Large ribosomal subunit protein uL15/eL18" evidence="7">
    <location>
        <begin position="77"/>
        <end position="142"/>
    </location>
</feature>
<dbReference type="PANTHER" id="PTHR12934">
    <property type="entry name" value="50S RIBOSOMAL PROTEIN L15"/>
    <property type="match status" value="1"/>
</dbReference>
<dbReference type="GO" id="GO:0022625">
    <property type="term" value="C:cytosolic large ribosomal subunit"/>
    <property type="evidence" value="ECO:0007669"/>
    <property type="project" value="TreeGrafter"/>
</dbReference>
<comment type="function">
    <text evidence="4">Binds to the 23S rRNA.</text>
</comment>
<reference evidence="8" key="1">
    <citation type="submission" date="2017-02" db="EMBL/GenBank/DDBJ databases">
        <title>Delving into the versatile metabolic prowess of the omnipresent phylum Bacteroidetes.</title>
        <authorList>
            <person name="Nobu M.K."/>
            <person name="Mei R."/>
            <person name="Narihiro T."/>
            <person name="Kuroda K."/>
            <person name="Liu W.-T."/>
        </authorList>
    </citation>
    <scope>NUCLEOTIDE SEQUENCE</scope>
    <source>
        <strain evidence="8">ADurb.Bin417</strain>
    </source>
</reference>
<dbReference type="Pfam" id="PF00828">
    <property type="entry name" value="Ribosomal_L27A"/>
    <property type="match status" value="1"/>
</dbReference>
<evidence type="ECO:0000256" key="3">
    <source>
        <dbReference type="ARBA" id="ARBA00023274"/>
    </source>
</evidence>
<feature type="compositionally biased region" description="Gly residues" evidence="6">
    <location>
        <begin position="42"/>
        <end position="52"/>
    </location>
</feature>